<feature type="coiled-coil region" evidence="1">
    <location>
        <begin position="119"/>
        <end position="146"/>
    </location>
</feature>
<protein>
    <submittedName>
        <fullName evidence="3">ORF6N domain protein</fullName>
    </submittedName>
</protein>
<reference evidence="3 4" key="1">
    <citation type="submission" date="2019-02" db="EMBL/GenBank/DDBJ databases">
        <title>Deep-cultivation of Planctomycetes and their phenomic and genomic characterization uncovers novel biology.</title>
        <authorList>
            <person name="Wiegand S."/>
            <person name="Jogler M."/>
            <person name="Boedeker C."/>
            <person name="Pinto D."/>
            <person name="Vollmers J."/>
            <person name="Rivas-Marin E."/>
            <person name="Kohn T."/>
            <person name="Peeters S.H."/>
            <person name="Heuer A."/>
            <person name="Rast P."/>
            <person name="Oberbeckmann S."/>
            <person name="Bunk B."/>
            <person name="Jeske O."/>
            <person name="Meyerdierks A."/>
            <person name="Storesund J.E."/>
            <person name="Kallscheuer N."/>
            <person name="Luecker S."/>
            <person name="Lage O.M."/>
            <person name="Pohl T."/>
            <person name="Merkel B.J."/>
            <person name="Hornburger P."/>
            <person name="Mueller R.-W."/>
            <person name="Bruemmer F."/>
            <person name="Labrenz M."/>
            <person name="Spormann A.M."/>
            <person name="Op den Camp H."/>
            <person name="Overmann J."/>
            <person name="Amann R."/>
            <person name="Jetten M.S.M."/>
            <person name="Mascher T."/>
            <person name="Medema M.H."/>
            <person name="Devos D.P."/>
            <person name="Kaster A.-K."/>
            <person name="Ovreas L."/>
            <person name="Rohde M."/>
            <person name="Galperin M.Y."/>
            <person name="Jogler C."/>
        </authorList>
    </citation>
    <scope>NUCLEOTIDE SEQUENCE [LARGE SCALE GENOMIC DNA]</scope>
    <source>
        <strain evidence="3 4">TBK1r</strain>
    </source>
</reference>
<keyword evidence="4" id="KW-1185">Reference proteome</keyword>
<gene>
    <name evidence="3" type="ORF">TBK1r_01790</name>
</gene>
<evidence type="ECO:0000259" key="2">
    <source>
        <dbReference type="Pfam" id="PF10543"/>
    </source>
</evidence>
<dbReference type="Proteomes" id="UP000318081">
    <property type="component" value="Chromosome"/>
</dbReference>
<dbReference type="EMBL" id="CP036432">
    <property type="protein sequence ID" value="QDV81264.1"/>
    <property type="molecule type" value="Genomic_DNA"/>
</dbReference>
<feature type="domain" description="KilA-N DNA-binding" evidence="2">
    <location>
        <begin position="15"/>
        <end position="99"/>
    </location>
</feature>
<dbReference type="RefSeq" id="WP_145207092.1">
    <property type="nucleotide sequence ID" value="NZ_CP036432.1"/>
</dbReference>
<dbReference type="InterPro" id="IPR018873">
    <property type="entry name" value="KilA-N_DNA-bd_domain"/>
</dbReference>
<name>A0ABX5XMY3_9BACT</name>
<dbReference type="Pfam" id="PF10543">
    <property type="entry name" value="ORF6N"/>
    <property type="match status" value="1"/>
</dbReference>
<evidence type="ECO:0000313" key="3">
    <source>
        <dbReference type="EMBL" id="QDV81264.1"/>
    </source>
</evidence>
<evidence type="ECO:0000313" key="4">
    <source>
        <dbReference type="Proteomes" id="UP000318081"/>
    </source>
</evidence>
<organism evidence="3 4">
    <name type="scientific">Stieleria magnilauensis</name>
    <dbReference type="NCBI Taxonomy" id="2527963"/>
    <lineage>
        <taxon>Bacteria</taxon>
        <taxon>Pseudomonadati</taxon>
        <taxon>Planctomycetota</taxon>
        <taxon>Planctomycetia</taxon>
        <taxon>Pirellulales</taxon>
        <taxon>Pirellulaceae</taxon>
        <taxon>Stieleria</taxon>
    </lineage>
</organism>
<accession>A0ABX5XMY3</accession>
<evidence type="ECO:0000256" key="1">
    <source>
        <dbReference type="SAM" id="Coils"/>
    </source>
</evidence>
<keyword evidence="1" id="KW-0175">Coiled coil</keyword>
<sequence length="175" mass="20040">MAAIETIPLERIEQRIILLRGLKVMLDRDLADLYGVKTIALRQQVSRNIDRFPDDFMFQITAEEADAMVSQSVIPSRRSLGGSLPYVFTQEGIAMLSSVLRSEQAVAVNIQIMRAFVKLRQWLETHKDLANKIQNLETKYDEQFQVVFDAIRKLMEPPPVPPSRRIGFAIHNDDD</sequence>
<proteinExistence type="predicted"/>